<evidence type="ECO:0000256" key="1">
    <source>
        <dbReference type="SAM" id="MobiDB-lite"/>
    </source>
</evidence>
<feature type="compositionally biased region" description="Polar residues" evidence="1">
    <location>
        <begin position="1"/>
        <end position="13"/>
    </location>
</feature>
<keyword evidence="3" id="KW-1185">Reference proteome</keyword>
<evidence type="ECO:0000313" key="3">
    <source>
        <dbReference type="Proteomes" id="UP000241808"/>
    </source>
</evidence>
<protein>
    <submittedName>
        <fullName evidence="2">Uncharacterized protein</fullName>
    </submittedName>
</protein>
<feature type="region of interest" description="Disordered" evidence="1">
    <location>
        <begin position="1"/>
        <end position="29"/>
    </location>
</feature>
<reference evidence="2 3" key="1">
    <citation type="submission" date="2018-04" db="EMBL/GenBank/DDBJ databases">
        <title>Genomic Encyclopedia of Archaeal and Bacterial Type Strains, Phase II (KMG-II): from individual species to whole genera.</title>
        <authorList>
            <person name="Goeker M."/>
        </authorList>
    </citation>
    <scope>NUCLEOTIDE SEQUENCE [LARGE SCALE GENOMIC DNA]</scope>
    <source>
        <strain evidence="2 3">DSM 25521</strain>
    </source>
</reference>
<proteinExistence type="predicted"/>
<gene>
    <name evidence="2" type="ORF">C8P69_10959</name>
</gene>
<feature type="compositionally biased region" description="Basic and acidic residues" evidence="1">
    <location>
        <begin position="14"/>
        <end position="23"/>
    </location>
</feature>
<dbReference type="RefSeq" id="WP_108178879.1">
    <property type="nucleotide sequence ID" value="NZ_PZZL01000009.1"/>
</dbReference>
<accession>A0A2T4YYH9</accession>
<evidence type="ECO:0000313" key="2">
    <source>
        <dbReference type="EMBL" id="PTM51772.1"/>
    </source>
</evidence>
<organism evidence="2 3">
    <name type="scientific">Phreatobacter oligotrophus</name>
    <dbReference type="NCBI Taxonomy" id="1122261"/>
    <lineage>
        <taxon>Bacteria</taxon>
        <taxon>Pseudomonadati</taxon>
        <taxon>Pseudomonadota</taxon>
        <taxon>Alphaproteobacteria</taxon>
        <taxon>Hyphomicrobiales</taxon>
        <taxon>Phreatobacteraceae</taxon>
        <taxon>Phreatobacter</taxon>
    </lineage>
</organism>
<comment type="caution">
    <text evidence="2">The sequence shown here is derived from an EMBL/GenBank/DDBJ whole genome shotgun (WGS) entry which is preliminary data.</text>
</comment>
<name>A0A2T4YYH9_9HYPH</name>
<dbReference type="Proteomes" id="UP000241808">
    <property type="component" value="Unassembled WGS sequence"/>
</dbReference>
<sequence length="113" mass="12602">MTTIRPASSSDSLRWQRRDERNVPHRASSEGAAFAALVERLPVPTERHEPLVSDRPTIRPAASFIAQLLANRLKLADVPRRRQAERQEVDARYLAADPAAQPTATGVIIRRDA</sequence>
<dbReference type="EMBL" id="PZZL01000009">
    <property type="protein sequence ID" value="PTM51772.1"/>
    <property type="molecule type" value="Genomic_DNA"/>
</dbReference>
<dbReference type="AlphaFoldDB" id="A0A2T4YYH9"/>